<dbReference type="OrthoDB" id="68090at2759"/>
<evidence type="ECO:0000313" key="3">
    <source>
        <dbReference type="Proteomes" id="UP000479000"/>
    </source>
</evidence>
<dbReference type="Proteomes" id="UP000479000">
    <property type="component" value="Unassembled WGS sequence"/>
</dbReference>
<reference evidence="2 3" key="1">
    <citation type="submission" date="2020-02" db="EMBL/GenBank/DDBJ databases">
        <authorList>
            <person name="Ferguson B K."/>
        </authorList>
    </citation>
    <scope>NUCLEOTIDE SEQUENCE [LARGE SCALE GENOMIC DNA]</scope>
</reference>
<sequence length="322" mass="36253">MALILLESTPMEWCHSHGLCKLHVPFDNEVGPNSNIQRGNGELRCEHNLLLRMLPEELGTRFVSIGRSWSQSSSILIPTGDSLNKSNLQCCPIRLSSIHSNYSYFSGRYKLRVKWQHGLTHFFGRIELRLVLNSNFRAESIGELRLDEITQERKITEKFGLRPTMNSSALRQNRTQMPKKPEGQDTSQAGTTKGQRLFFQVGEENIKIYFAARVRGEFMSGLCLNQHNPGFSDEMGSLDGWRERDALRLEASTGPRSREVRCWFNFYSSSDPDRDPLRVGGRDLDPFGVGGGNIFNPFNPRGGIPDPGAGIPGGLPRLTELD</sequence>
<evidence type="ECO:0000313" key="2">
    <source>
        <dbReference type="EMBL" id="CAB0014723.1"/>
    </source>
</evidence>
<dbReference type="AlphaFoldDB" id="A0A6H5HAM9"/>
<gene>
    <name evidence="2" type="ORF">NTEN_LOCUS19134</name>
</gene>
<accession>A0A6H5HAM9</accession>
<evidence type="ECO:0000256" key="1">
    <source>
        <dbReference type="SAM" id="MobiDB-lite"/>
    </source>
</evidence>
<name>A0A6H5HAM9_9HEMI</name>
<feature type="compositionally biased region" description="Polar residues" evidence="1">
    <location>
        <begin position="165"/>
        <end position="176"/>
    </location>
</feature>
<feature type="region of interest" description="Disordered" evidence="1">
    <location>
        <begin position="165"/>
        <end position="192"/>
    </location>
</feature>
<keyword evidence="3" id="KW-1185">Reference proteome</keyword>
<organism evidence="2 3">
    <name type="scientific">Nesidiocoris tenuis</name>
    <dbReference type="NCBI Taxonomy" id="355587"/>
    <lineage>
        <taxon>Eukaryota</taxon>
        <taxon>Metazoa</taxon>
        <taxon>Ecdysozoa</taxon>
        <taxon>Arthropoda</taxon>
        <taxon>Hexapoda</taxon>
        <taxon>Insecta</taxon>
        <taxon>Pterygota</taxon>
        <taxon>Neoptera</taxon>
        <taxon>Paraneoptera</taxon>
        <taxon>Hemiptera</taxon>
        <taxon>Heteroptera</taxon>
        <taxon>Panheteroptera</taxon>
        <taxon>Cimicomorpha</taxon>
        <taxon>Miridae</taxon>
        <taxon>Dicyphina</taxon>
        <taxon>Nesidiocoris</taxon>
    </lineage>
</organism>
<protein>
    <submittedName>
        <fullName evidence="2">Uncharacterized protein</fullName>
    </submittedName>
</protein>
<feature type="region of interest" description="Disordered" evidence="1">
    <location>
        <begin position="303"/>
        <end position="322"/>
    </location>
</feature>
<dbReference type="EMBL" id="CADCXU010028207">
    <property type="protein sequence ID" value="CAB0014723.1"/>
    <property type="molecule type" value="Genomic_DNA"/>
</dbReference>
<proteinExistence type="predicted"/>